<dbReference type="AlphaFoldDB" id="A0A4Q1BQD9"/>
<dbReference type="VEuPathDB" id="FungiDB:TREMEDRAFT_57501"/>
<evidence type="ECO:0000256" key="2">
    <source>
        <dbReference type="SAM" id="SignalP"/>
    </source>
</evidence>
<evidence type="ECO:0000256" key="1">
    <source>
        <dbReference type="ARBA" id="ARBA00022729"/>
    </source>
</evidence>
<feature type="domain" description="Yeast cell wall synthesis Kre9/Knh1-like N-terminal" evidence="3">
    <location>
        <begin position="29"/>
        <end position="101"/>
    </location>
</feature>
<evidence type="ECO:0000313" key="5">
    <source>
        <dbReference type="Proteomes" id="UP000289152"/>
    </source>
</evidence>
<comment type="caution">
    <text evidence="4">The sequence shown here is derived from an EMBL/GenBank/DDBJ whole genome shotgun (WGS) entry which is preliminary data.</text>
</comment>
<organism evidence="4 5">
    <name type="scientific">Tremella mesenterica</name>
    <name type="common">Jelly fungus</name>
    <dbReference type="NCBI Taxonomy" id="5217"/>
    <lineage>
        <taxon>Eukaryota</taxon>
        <taxon>Fungi</taxon>
        <taxon>Dikarya</taxon>
        <taxon>Basidiomycota</taxon>
        <taxon>Agaricomycotina</taxon>
        <taxon>Tremellomycetes</taxon>
        <taxon>Tremellales</taxon>
        <taxon>Tremellaceae</taxon>
        <taxon>Tremella</taxon>
    </lineage>
</organism>
<dbReference type="Pfam" id="PF10342">
    <property type="entry name" value="Kre9_KNH"/>
    <property type="match status" value="1"/>
</dbReference>
<dbReference type="STRING" id="5217.A0A4Q1BQD9"/>
<sequence>MLKFGITIAALALSLRPVLAGIYCTGPVASTKAVGGQTLNVSWADDGTAPFLKDIGATAIDIYTGSVNQQVWLQQLAASVDVSRTASITTTIDPKIGPDGDLSPLPVYQMPPSPRDHVGPKVDVLEAGMFERRETHEWIR</sequence>
<proteinExistence type="predicted"/>
<dbReference type="PANTHER" id="PTHR28154">
    <property type="entry name" value="CELL WALL SYNTHESIS PROTEIN KNH1-RELATED"/>
    <property type="match status" value="1"/>
</dbReference>
<name>A0A4Q1BQD9_TREME</name>
<evidence type="ECO:0000313" key="4">
    <source>
        <dbReference type="EMBL" id="RXK40022.1"/>
    </source>
</evidence>
<dbReference type="GO" id="GO:0042546">
    <property type="term" value="P:cell wall biogenesis"/>
    <property type="evidence" value="ECO:0007669"/>
    <property type="project" value="InterPro"/>
</dbReference>
<keyword evidence="1 2" id="KW-0732">Signal</keyword>
<keyword evidence="5" id="KW-1185">Reference proteome</keyword>
<reference evidence="4 5" key="1">
    <citation type="submission" date="2016-06" db="EMBL/GenBank/DDBJ databases">
        <title>Evolution of pathogenesis and genome organization in the Tremellales.</title>
        <authorList>
            <person name="Cuomo C."/>
            <person name="Litvintseva A."/>
            <person name="Heitman J."/>
            <person name="Chen Y."/>
            <person name="Sun S."/>
            <person name="Springer D."/>
            <person name="Dromer F."/>
            <person name="Young S."/>
            <person name="Zeng Q."/>
            <person name="Chapman S."/>
            <person name="Gujja S."/>
            <person name="Saif S."/>
            <person name="Birren B."/>
        </authorList>
    </citation>
    <scope>NUCLEOTIDE SEQUENCE [LARGE SCALE GENOMIC DNA]</scope>
    <source>
        <strain evidence="4 5">ATCC 28783</strain>
    </source>
</reference>
<dbReference type="InterPro" id="IPR045328">
    <property type="entry name" value="Kre9/Knh1"/>
</dbReference>
<dbReference type="OrthoDB" id="2432613at2759"/>
<dbReference type="Proteomes" id="UP000289152">
    <property type="component" value="Unassembled WGS sequence"/>
</dbReference>
<gene>
    <name evidence="4" type="ORF">M231_02662</name>
</gene>
<dbReference type="PANTHER" id="PTHR28154:SF1">
    <property type="entry name" value="CELL WALL SYNTHESIS PROTEIN KNH1-RELATED"/>
    <property type="match status" value="1"/>
</dbReference>
<dbReference type="InterPro" id="IPR018466">
    <property type="entry name" value="Kre9/Knh1-like_N"/>
</dbReference>
<dbReference type="EMBL" id="SDIL01000023">
    <property type="protein sequence ID" value="RXK40022.1"/>
    <property type="molecule type" value="Genomic_DNA"/>
</dbReference>
<dbReference type="GO" id="GO:0006078">
    <property type="term" value="P:(1-&gt;6)-beta-D-glucan biosynthetic process"/>
    <property type="evidence" value="ECO:0007669"/>
    <property type="project" value="InterPro"/>
</dbReference>
<dbReference type="InParanoid" id="A0A4Q1BQD9"/>
<feature type="chain" id="PRO_5020845591" description="Yeast cell wall synthesis Kre9/Knh1-like N-terminal domain-containing protein" evidence="2">
    <location>
        <begin position="21"/>
        <end position="140"/>
    </location>
</feature>
<feature type="signal peptide" evidence="2">
    <location>
        <begin position="1"/>
        <end position="20"/>
    </location>
</feature>
<evidence type="ECO:0000259" key="3">
    <source>
        <dbReference type="Pfam" id="PF10342"/>
    </source>
</evidence>
<accession>A0A4Q1BQD9</accession>
<protein>
    <recommendedName>
        <fullName evidence="3">Yeast cell wall synthesis Kre9/Knh1-like N-terminal domain-containing protein</fullName>
    </recommendedName>
</protein>